<organism evidence="5 6">
    <name type="scientific">Candidatus Lloydbacteria bacterium RIFCSPHIGHO2_02_FULL_50_13</name>
    <dbReference type="NCBI Taxonomy" id="1798661"/>
    <lineage>
        <taxon>Bacteria</taxon>
        <taxon>Candidatus Lloydiibacteriota</taxon>
    </lineage>
</organism>
<accession>A0A1G2D3D9</accession>
<gene>
    <name evidence="5" type="ORF">A3D65_03430</name>
</gene>
<protein>
    <recommendedName>
        <fullName evidence="4">HTH arsR-type domain-containing protein</fullName>
    </recommendedName>
</protein>
<dbReference type="PROSITE" id="PS50987">
    <property type="entry name" value="HTH_ARSR_2"/>
    <property type="match status" value="1"/>
</dbReference>
<feature type="domain" description="HTH arsR-type" evidence="4">
    <location>
        <begin position="1"/>
        <end position="90"/>
    </location>
</feature>
<dbReference type="GO" id="GO:0003700">
    <property type="term" value="F:DNA-binding transcription factor activity"/>
    <property type="evidence" value="ECO:0007669"/>
    <property type="project" value="InterPro"/>
</dbReference>
<dbReference type="CDD" id="cd00090">
    <property type="entry name" value="HTH_ARSR"/>
    <property type="match status" value="1"/>
</dbReference>
<keyword evidence="3" id="KW-0804">Transcription</keyword>
<keyword evidence="1" id="KW-0805">Transcription regulation</keyword>
<dbReference type="EMBL" id="MHLL01000040">
    <property type="protein sequence ID" value="OGZ08166.1"/>
    <property type="molecule type" value="Genomic_DNA"/>
</dbReference>
<dbReference type="Gene3D" id="1.10.10.10">
    <property type="entry name" value="Winged helix-like DNA-binding domain superfamily/Winged helix DNA-binding domain"/>
    <property type="match status" value="1"/>
</dbReference>
<dbReference type="InterPro" id="IPR051011">
    <property type="entry name" value="Metal_resp_trans_reg"/>
</dbReference>
<dbReference type="PANTHER" id="PTHR43132:SF6">
    <property type="entry name" value="HTH-TYPE TRANSCRIPTIONAL REPRESSOR CZRA"/>
    <property type="match status" value="1"/>
</dbReference>
<evidence type="ECO:0000256" key="1">
    <source>
        <dbReference type="ARBA" id="ARBA00023015"/>
    </source>
</evidence>
<dbReference type="STRING" id="1798661.A3D65_03430"/>
<dbReference type="InterPro" id="IPR011991">
    <property type="entry name" value="ArsR-like_HTH"/>
</dbReference>
<evidence type="ECO:0000259" key="4">
    <source>
        <dbReference type="PROSITE" id="PS50987"/>
    </source>
</evidence>
<dbReference type="SMART" id="SM00418">
    <property type="entry name" value="HTH_ARSR"/>
    <property type="match status" value="1"/>
</dbReference>
<evidence type="ECO:0000313" key="5">
    <source>
        <dbReference type="EMBL" id="OGZ08166.1"/>
    </source>
</evidence>
<dbReference type="GO" id="GO:0003677">
    <property type="term" value="F:DNA binding"/>
    <property type="evidence" value="ECO:0007669"/>
    <property type="project" value="UniProtKB-KW"/>
</dbReference>
<evidence type="ECO:0000256" key="2">
    <source>
        <dbReference type="ARBA" id="ARBA00023125"/>
    </source>
</evidence>
<dbReference type="Pfam" id="PF12840">
    <property type="entry name" value="HTH_20"/>
    <property type="match status" value="1"/>
</dbReference>
<dbReference type="InterPro" id="IPR036388">
    <property type="entry name" value="WH-like_DNA-bd_sf"/>
</dbReference>
<dbReference type="AlphaFoldDB" id="A0A1G2D3D9"/>
<name>A0A1G2D3D9_9BACT</name>
<dbReference type="InterPro" id="IPR001845">
    <property type="entry name" value="HTH_ArsR_DNA-bd_dom"/>
</dbReference>
<comment type="caution">
    <text evidence="5">The sequence shown here is derived from an EMBL/GenBank/DDBJ whole genome shotgun (WGS) entry which is preliminary data.</text>
</comment>
<reference evidence="5 6" key="1">
    <citation type="journal article" date="2016" name="Nat. Commun.">
        <title>Thousands of microbial genomes shed light on interconnected biogeochemical processes in an aquifer system.</title>
        <authorList>
            <person name="Anantharaman K."/>
            <person name="Brown C.T."/>
            <person name="Hug L.A."/>
            <person name="Sharon I."/>
            <person name="Castelle C.J."/>
            <person name="Probst A.J."/>
            <person name="Thomas B.C."/>
            <person name="Singh A."/>
            <person name="Wilkins M.J."/>
            <person name="Karaoz U."/>
            <person name="Brodie E.L."/>
            <person name="Williams K.H."/>
            <person name="Hubbard S.S."/>
            <person name="Banfield J.F."/>
        </authorList>
    </citation>
    <scope>NUCLEOTIDE SEQUENCE [LARGE SCALE GENOMIC DNA]</scope>
</reference>
<dbReference type="Proteomes" id="UP000177996">
    <property type="component" value="Unassembled WGS sequence"/>
</dbReference>
<evidence type="ECO:0000313" key="6">
    <source>
        <dbReference type="Proteomes" id="UP000177996"/>
    </source>
</evidence>
<dbReference type="PANTHER" id="PTHR43132">
    <property type="entry name" value="ARSENICAL RESISTANCE OPERON REPRESSOR ARSR-RELATED"/>
    <property type="match status" value="1"/>
</dbReference>
<evidence type="ECO:0000256" key="3">
    <source>
        <dbReference type="ARBA" id="ARBA00023163"/>
    </source>
</evidence>
<dbReference type="InterPro" id="IPR036390">
    <property type="entry name" value="WH_DNA-bd_sf"/>
</dbReference>
<keyword evidence="2" id="KW-0238">DNA-binding</keyword>
<proteinExistence type="predicted"/>
<dbReference type="SUPFAM" id="SSF46785">
    <property type="entry name" value="Winged helix' DNA-binding domain"/>
    <property type="match status" value="1"/>
</dbReference>
<sequence length="91" mass="10324">MQKLEKAFKALANTKRLQIIRFLLKNKGMSVGEIAEEIETSLKSTSKHLLTLYHAEFLEKDRVHGLTLYNLSGNLGDVERMAVNSIQKHKG</sequence>